<dbReference type="OrthoDB" id="10641917at2759"/>
<name>A0A0M0JKM8_9EUKA</name>
<reference evidence="2" key="1">
    <citation type="journal article" date="2015" name="PLoS Genet.">
        <title>Genome Sequence and Transcriptome Analyses of Chrysochromulina tobin: Metabolic Tools for Enhanced Algal Fitness in the Prominent Order Prymnesiales (Haptophyceae).</title>
        <authorList>
            <person name="Hovde B.T."/>
            <person name="Deodato C.R."/>
            <person name="Hunsperger H.M."/>
            <person name="Ryken S.A."/>
            <person name="Yost W."/>
            <person name="Jha R.K."/>
            <person name="Patterson J."/>
            <person name="Monnat R.J. Jr."/>
            <person name="Barlow S.B."/>
            <person name="Starkenburg S.R."/>
            <person name="Cattolico R.A."/>
        </authorList>
    </citation>
    <scope>NUCLEOTIDE SEQUENCE</scope>
    <source>
        <strain evidence="2">CCMP291</strain>
    </source>
</reference>
<sequence>MKPPTSIVLISLARAAGVNHIIEEGREGGLSAFIYHHHGFRLTSVEYLPEDEPTAALRIMAPDIKIVDGDGSVLIPKMVNEMTADEAARTMVIFDGEKRVQAHNTFKKIRDKVAFAAFDDSQVPAFRDYLDAEGETWFETELNLTSAQQKLASMWYVDTPLNVRKAGPTANIEIQQGSHTTFVRGGGWGRLHRSGGAGHNMR</sequence>
<dbReference type="AlphaFoldDB" id="A0A0M0JKM8"/>
<protein>
    <submittedName>
        <fullName evidence="1">Uncharacterized protein</fullName>
    </submittedName>
</protein>
<keyword evidence="2" id="KW-1185">Reference proteome</keyword>
<organism evidence="1 2">
    <name type="scientific">Chrysochromulina tobinii</name>
    <dbReference type="NCBI Taxonomy" id="1460289"/>
    <lineage>
        <taxon>Eukaryota</taxon>
        <taxon>Haptista</taxon>
        <taxon>Haptophyta</taxon>
        <taxon>Prymnesiophyceae</taxon>
        <taxon>Prymnesiales</taxon>
        <taxon>Chrysochromulinaceae</taxon>
        <taxon>Chrysochromulina</taxon>
    </lineage>
</organism>
<dbReference type="Proteomes" id="UP000037460">
    <property type="component" value="Unassembled WGS sequence"/>
</dbReference>
<comment type="caution">
    <text evidence="1">The sequence shown here is derived from an EMBL/GenBank/DDBJ whole genome shotgun (WGS) entry which is preliminary data.</text>
</comment>
<accession>A0A0M0JKM8</accession>
<dbReference type="EMBL" id="JWZX01002797">
    <property type="protein sequence ID" value="KOO26813.1"/>
    <property type="molecule type" value="Genomic_DNA"/>
</dbReference>
<proteinExistence type="predicted"/>
<evidence type="ECO:0000313" key="2">
    <source>
        <dbReference type="Proteomes" id="UP000037460"/>
    </source>
</evidence>
<evidence type="ECO:0000313" key="1">
    <source>
        <dbReference type="EMBL" id="KOO26813.1"/>
    </source>
</evidence>
<gene>
    <name evidence="1" type="ORF">Ctob_007414</name>
</gene>